<dbReference type="RefSeq" id="XP_030233147.1">
    <property type="nucleotide sequence ID" value="XM_030377287.1"/>
</dbReference>
<feature type="region of interest" description="Disordered" evidence="5">
    <location>
        <begin position="258"/>
        <end position="282"/>
    </location>
</feature>
<feature type="repeat" description="ANK" evidence="3">
    <location>
        <begin position="188"/>
        <end position="220"/>
    </location>
</feature>
<dbReference type="PROSITE" id="PS50297">
    <property type="entry name" value="ANK_REP_REGION"/>
    <property type="match status" value="3"/>
</dbReference>
<feature type="coiled-coil region" evidence="4">
    <location>
        <begin position="1240"/>
        <end position="1309"/>
    </location>
</feature>
<feature type="coiled-coil region" evidence="4">
    <location>
        <begin position="799"/>
        <end position="868"/>
    </location>
</feature>
<dbReference type="GO" id="GO:0003779">
    <property type="term" value="F:actin binding"/>
    <property type="evidence" value="ECO:0007669"/>
    <property type="project" value="InterPro"/>
</dbReference>
<dbReference type="PROSITE" id="PS50088">
    <property type="entry name" value="ANK_REPEAT"/>
    <property type="match status" value="5"/>
</dbReference>
<feature type="repeat" description="ANK" evidence="3">
    <location>
        <begin position="89"/>
        <end position="121"/>
    </location>
</feature>
<dbReference type="GeneTree" id="ENSGT00940000157475"/>
<dbReference type="InterPro" id="IPR036770">
    <property type="entry name" value="Ankyrin_rpt-contain_sf"/>
</dbReference>
<evidence type="ECO:0000256" key="3">
    <source>
        <dbReference type="PROSITE-ProRule" id="PRU00023"/>
    </source>
</evidence>
<keyword evidence="7" id="KW-1185">Reference proteome</keyword>
<dbReference type="OrthoDB" id="341259at2759"/>
<reference evidence="6" key="1">
    <citation type="submission" date="2025-08" db="UniProtKB">
        <authorList>
            <consortium name="Ensembl"/>
        </authorList>
    </citation>
    <scope>IDENTIFICATION</scope>
</reference>
<feature type="coiled-coil region" evidence="4">
    <location>
        <begin position="284"/>
        <end position="318"/>
    </location>
</feature>
<evidence type="ECO:0000313" key="7">
    <source>
        <dbReference type="Proteomes" id="UP000694546"/>
    </source>
</evidence>
<evidence type="ECO:0000313" key="6">
    <source>
        <dbReference type="Ensembl" id="ENSGMOP00000063966.1"/>
    </source>
</evidence>
<dbReference type="PANTHER" id="PTHR24129">
    <property type="entry name" value="ANKYCORBIN"/>
    <property type="match status" value="1"/>
</dbReference>
<dbReference type="Gene3D" id="1.25.40.20">
    <property type="entry name" value="Ankyrin repeat-containing domain"/>
    <property type="match status" value="2"/>
</dbReference>
<dbReference type="SUPFAM" id="SSF48403">
    <property type="entry name" value="Ankyrin repeat"/>
    <property type="match status" value="1"/>
</dbReference>
<sequence length="1342" mass="151242">MKSLKYRLKKHEVNIISTDWNKYDDRLMKAVERGEVDKVAAVLSKKGITPTKLDVEGRSAFHLAATRGHLDCLNQILGHNVDVTATDATGKNALHLASRNGHSLCVQKLLQHNCPVGNVDLQGRTALHDAVMAGCTSSVKLLSDIGASVNASDFDGRTPLVLATQMCHPHICKLLLERGADITLRDKQNKTALILGCEYGCKDAVEVLLRGGADVMAVDGLGHDPYHYARLNKNQELLAIVKTHLDNANRVKEAVKLEQRKRQQSLRKAEEKPEVSDSKRDQKIHDLEKQNENQQESLRKFQQEQRTLLEQVNMLQQQLTQEKIPVEDVNKEREQLKRLGSVKDREEGPRPQETVKVQLKNTVGDYSGQSVIKGKENILSRQSHSFDSSQMLQNTGSSHFGPRAAGSGPHAAGWDPAGDTDTLRRELDTVRKRLHVAEEDRARLQSTLNRKNQECQDVAASREALRKQADRQVQELEDALGDVQKRMVDSECKVKQLQAHVVAVKEHLGGQAADELRGQLQEVKAKYEGASAEVGRVRNRLKQSEKALEEYKSSEGRLATEAERLGRELDALRGERDALAGALQATQGQLQEAKAKPGNVVPAEKFDNMKNLLTNAVDEKERQLAELREDYDRVLEEVAELHRAADSQLPQAGKATMPSEEHQRIRAALDDQNASLKRRLADVTAKSQELIREVEESEEEREILREQLDELNGRMEAEFVPLGEHEEAKLNMVKAMEELEDKIVEASERFGKAEAQVQQLDSDRASLRQIVTGLKASSEKQQSEMEAVLSQKAEMAGRLELLQKKCEEREGELARLTEQSGSLEQRLDRDYVPRERHEQVNRELSVALEAAVAQISKLEAKEKESGEELRNVKDGSNMLKEKLEKVLCEMEKDYVSLKEHDSIKVKLSNKVSEAESNAKGMSEMYASSQEETRKLNEELEAQKKELDTIHEAIASKFVPRTAVKEEENSHKAKVQDLTEKLLQMEENYNTEKSAGERLRREMEELRREVGSLQERLENACKMSKEAEGQFKGRLEEATLKSMDAAREYREEATIRAKLEEQNALNHAKIHSLEARLQAESARVQGYDQAAVLAQHGQEKKALEAEAEVAELRGLLREEQEKAEDVAALRSELLRATHALEELRGSEEQASRLKAENRRLEGAAGELGERLLGETERCDGLQRDTVQAREAEERARTEVRSMLEKGQAIDRETRELKERYDESIGTIGDLQRRIQLSAEQIQVKEKKIAELMTDVEQLKQAVNGLSQLAYAGSAPNKRQTQHIDTLQGQLKSLEQQLADAERQHRDVVSIYRTHLLSAAQGHMDEDVQAALLQIIRMRQEFVC</sequence>
<feature type="coiled-coil region" evidence="4">
    <location>
        <begin position="925"/>
        <end position="1022"/>
    </location>
</feature>
<dbReference type="InterPro" id="IPR002110">
    <property type="entry name" value="Ankyrin_rpt"/>
</dbReference>
<organism evidence="6 7">
    <name type="scientific">Gadus morhua</name>
    <name type="common">Atlantic cod</name>
    <dbReference type="NCBI Taxonomy" id="8049"/>
    <lineage>
        <taxon>Eukaryota</taxon>
        <taxon>Metazoa</taxon>
        <taxon>Chordata</taxon>
        <taxon>Craniata</taxon>
        <taxon>Vertebrata</taxon>
        <taxon>Euteleostomi</taxon>
        <taxon>Actinopterygii</taxon>
        <taxon>Neopterygii</taxon>
        <taxon>Teleostei</taxon>
        <taxon>Neoteleostei</taxon>
        <taxon>Acanthomorphata</taxon>
        <taxon>Zeiogadaria</taxon>
        <taxon>Gadariae</taxon>
        <taxon>Gadiformes</taxon>
        <taxon>Gadoidei</taxon>
        <taxon>Gadidae</taxon>
        <taxon>Gadus</taxon>
    </lineage>
</organism>
<keyword evidence="1" id="KW-0677">Repeat</keyword>
<evidence type="ECO:0000256" key="2">
    <source>
        <dbReference type="ARBA" id="ARBA00023054"/>
    </source>
</evidence>
<proteinExistence type="predicted"/>
<protein>
    <submittedName>
        <fullName evidence="6">Uveal autoantigen with coiled-coil domains and ankyrin repeats</fullName>
    </submittedName>
</protein>
<feature type="repeat" description="ANK" evidence="3">
    <location>
        <begin position="155"/>
        <end position="187"/>
    </location>
</feature>
<dbReference type="SMART" id="SM00248">
    <property type="entry name" value="ANK"/>
    <property type="match status" value="7"/>
</dbReference>
<keyword evidence="3" id="KW-0040">ANK repeat</keyword>
<keyword evidence="2 4" id="KW-0175">Coiled coil</keyword>
<dbReference type="GeneID" id="115558813"/>
<feature type="coiled-coil region" evidence="4">
    <location>
        <begin position="1092"/>
        <end position="1169"/>
    </location>
</feature>
<dbReference type="InterPro" id="IPR042420">
    <property type="entry name" value="RAI14/UACA"/>
</dbReference>
<gene>
    <name evidence="6" type="primary">UACA</name>
    <name evidence="6" type="synonym">uacab</name>
</gene>
<feature type="coiled-coil region" evidence="4">
    <location>
        <begin position="420"/>
        <end position="763"/>
    </location>
</feature>
<feature type="repeat" description="ANK" evidence="3">
    <location>
        <begin position="56"/>
        <end position="88"/>
    </location>
</feature>
<dbReference type="Ensembl" id="ENSGMOT00000074984.1">
    <property type="protein sequence ID" value="ENSGMOP00000063966.1"/>
    <property type="gene ID" value="ENSGMOG00000001457.2"/>
</dbReference>
<evidence type="ECO:0000256" key="5">
    <source>
        <dbReference type="SAM" id="MobiDB-lite"/>
    </source>
</evidence>
<feature type="repeat" description="ANK" evidence="3">
    <location>
        <begin position="122"/>
        <end position="154"/>
    </location>
</feature>
<dbReference type="Proteomes" id="UP000694546">
    <property type="component" value="Chromosome 14"/>
</dbReference>
<evidence type="ECO:0000256" key="4">
    <source>
        <dbReference type="SAM" id="Coils"/>
    </source>
</evidence>
<evidence type="ECO:0000256" key="1">
    <source>
        <dbReference type="ARBA" id="ARBA00022737"/>
    </source>
</evidence>
<dbReference type="Pfam" id="PF00023">
    <property type="entry name" value="Ank"/>
    <property type="match status" value="2"/>
</dbReference>
<feature type="compositionally biased region" description="Polar residues" evidence="5">
    <location>
        <begin position="388"/>
        <end position="398"/>
    </location>
</feature>
<dbReference type="PRINTS" id="PR01415">
    <property type="entry name" value="ANKYRIN"/>
</dbReference>
<dbReference type="Pfam" id="PF12796">
    <property type="entry name" value="Ank_2"/>
    <property type="match status" value="1"/>
</dbReference>
<feature type="region of interest" description="Disordered" evidence="5">
    <location>
        <begin position="388"/>
        <end position="418"/>
    </location>
</feature>
<dbReference type="PANTHER" id="PTHR24129:SF1">
    <property type="entry name" value="UVEAL AUTOANTIGEN WITH COILED-COIL DOMAINS AND ANKYRIN REPEATS"/>
    <property type="match status" value="1"/>
</dbReference>
<reference evidence="6" key="2">
    <citation type="submission" date="2025-09" db="UniProtKB">
        <authorList>
            <consortium name="Ensembl"/>
        </authorList>
    </citation>
    <scope>IDENTIFICATION</scope>
</reference>
<name>A0A8C5CS14_GADMO</name>
<dbReference type="OMA" id="KCHEMEK"/>
<accession>A0A8C5CS14</accession>